<evidence type="ECO:0000256" key="5">
    <source>
        <dbReference type="ARBA" id="ARBA00022679"/>
    </source>
</evidence>
<dbReference type="Pfam" id="PF00535">
    <property type="entry name" value="Glycos_transf_2"/>
    <property type="match status" value="1"/>
</dbReference>
<dbReference type="Proteomes" id="UP000077143">
    <property type="component" value="Chromosome"/>
</dbReference>
<comment type="similarity">
    <text evidence="3">Belongs to the glycosyltransferase 2 family.</text>
</comment>
<dbReference type="GO" id="GO:0016757">
    <property type="term" value="F:glycosyltransferase activity"/>
    <property type="evidence" value="ECO:0007669"/>
    <property type="project" value="UniProtKB-KW"/>
</dbReference>
<evidence type="ECO:0000256" key="10">
    <source>
        <dbReference type="ARBA" id="ARBA00048997"/>
    </source>
</evidence>
<comment type="cofactor">
    <cofactor evidence="2">
        <name>Mg(2+)</name>
        <dbReference type="ChEBI" id="CHEBI:18420"/>
    </cofactor>
</comment>
<evidence type="ECO:0000313" key="12">
    <source>
        <dbReference type="EMBL" id="ANE79598.1"/>
    </source>
</evidence>
<comment type="catalytic activity">
    <reaction evidence="10">
        <text>an NDP-alpha-D-glucose + (2R)-3-phosphoglycerate = (2R)-2-O-(alpha-D-glucopyranosyl)-3-phospho-glycerate + a ribonucleoside 5'-diphosphate + H(+)</text>
        <dbReference type="Rhea" id="RHEA:47244"/>
        <dbReference type="ChEBI" id="CHEBI:15378"/>
        <dbReference type="ChEBI" id="CHEBI:57930"/>
        <dbReference type="ChEBI" id="CHEBI:58272"/>
        <dbReference type="ChEBI" id="CHEBI:62600"/>
        <dbReference type="ChEBI" id="CHEBI:76533"/>
        <dbReference type="EC" id="2.4.1.266"/>
    </reaction>
    <physiologicalReaction direction="left-to-right" evidence="10">
        <dbReference type="Rhea" id="RHEA:47245"/>
    </physiologicalReaction>
</comment>
<dbReference type="InterPro" id="IPR050256">
    <property type="entry name" value="Glycosyltransferase_2"/>
</dbReference>
<feature type="domain" description="Glycosyltransferase 2-like" evidence="11">
    <location>
        <begin position="51"/>
        <end position="161"/>
    </location>
</feature>
<evidence type="ECO:0000259" key="11">
    <source>
        <dbReference type="Pfam" id="PF00535"/>
    </source>
</evidence>
<accession>A0A172UKU0</accession>
<gene>
    <name evidence="12" type="ORF">A7U43_09910</name>
</gene>
<evidence type="ECO:0000256" key="1">
    <source>
        <dbReference type="ARBA" id="ARBA00001936"/>
    </source>
</evidence>
<proteinExistence type="inferred from homology"/>
<sequence>MTVITELTPELTAMNETDAVSGHRWMADHSFGRPSWTVEELIAAKAGRTISVVLPALNEEETVASVVETITPLLGGLVDELIVLDSGSTDDTEIRAVAAGARVVTREQALPELPPNPGKGEVLWRSLAATTGDLVVFVDSDLIDPDPMFVPKLLGPLLTTDGVHLVKGFYRRPLKVSGSEDKNGGGRVTELVARPLLAALRPELTCLLQPLGGEYAGTRELLTSIPFAPAYGVEIGLLIDTYDRLGLDGIAQVNLGVREHRNRPLTELAAMSRQVIATLLSRCGIPDSGMGLTQFFADGDDYTPRTSTVSLADRPPMNTLRPR</sequence>
<name>A0A172UKU0_9MYCO</name>
<dbReference type="STRING" id="1682113.A7U43_09910"/>
<reference evidence="12 13" key="1">
    <citation type="submission" date="2016-05" db="EMBL/GenBank/DDBJ databases">
        <title>Complete genome sequence of a phthalic acid esters degrading Mycobacterium sp. YC-RL4.</title>
        <authorList>
            <person name="Ren L."/>
            <person name="Fan S."/>
            <person name="Ruth N."/>
            <person name="Jia Y."/>
            <person name="Wang J."/>
            <person name="Qiao C."/>
        </authorList>
    </citation>
    <scope>NUCLEOTIDE SEQUENCE [LARGE SCALE GENOMIC DNA]</scope>
    <source>
        <strain evidence="12 13">YC-RL4</strain>
    </source>
</reference>
<keyword evidence="6" id="KW-0460">Magnesium</keyword>
<evidence type="ECO:0000256" key="4">
    <source>
        <dbReference type="ARBA" id="ARBA00022676"/>
    </source>
</evidence>
<organism evidence="12 13">
    <name type="scientific">Mycobacterium adipatum</name>
    <dbReference type="NCBI Taxonomy" id="1682113"/>
    <lineage>
        <taxon>Bacteria</taxon>
        <taxon>Bacillati</taxon>
        <taxon>Actinomycetota</taxon>
        <taxon>Actinomycetes</taxon>
        <taxon>Mycobacteriales</taxon>
        <taxon>Mycobacteriaceae</taxon>
        <taxon>Mycobacterium</taxon>
    </lineage>
</organism>
<evidence type="ECO:0000256" key="9">
    <source>
        <dbReference type="ARBA" id="ARBA00048689"/>
    </source>
</evidence>
<evidence type="ECO:0000256" key="2">
    <source>
        <dbReference type="ARBA" id="ARBA00001946"/>
    </source>
</evidence>
<dbReference type="KEGG" id="madi:A7U43_09910"/>
<dbReference type="AlphaFoldDB" id="A0A172UKU0"/>
<evidence type="ECO:0000256" key="8">
    <source>
        <dbReference type="ARBA" id="ARBA00040894"/>
    </source>
</evidence>
<dbReference type="PANTHER" id="PTHR48090">
    <property type="entry name" value="UNDECAPRENYL-PHOSPHATE 4-DEOXY-4-FORMAMIDO-L-ARABINOSE TRANSFERASE-RELATED"/>
    <property type="match status" value="1"/>
</dbReference>
<dbReference type="EMBL" id="CP015596">
    <property type="protein sequence ID" value="ANE79598.1"/>
    <property type="molecule type" value="Genomic_DNA"/>
</dbReference>
<dbReference type="SUPFAM" id="SSF53448">
    <property type="entry name" value="Nucleotide-diphospho-sugar transferases"/>
    <property type="match status" value="1"/>
</dbReference>
<evidence type="ECO:0000256" key="6">
    <source>
        <dbReference type="ARBA" id="ARBA00022842"/>
    </source>
</evidence>
<evidence type="ECO:0000313" key="13">
    <source>
        <dbReference type="Proteomes" id="UP000077143"/>
    </source>
</evidence>
<protein>
    <recommendedName>
        <fullName evidence="8">Glucosyl-3-phosphoglycerate synthase</fullName>
        <ecNumber evidence="7">2.4.1.266</ecNumber>
    </recommendedName>
</protein>
<keyword evidence="5" id="KW-0808">Transferase</keyword>
<evidence type="ECO:0000256" key="3">
    <source>
        <dbReference type="ARBA" id="ARBA00006739"/>
    </source>
</evidence>
<keyword evidence="13" id="KW-1185">Reference proteome</keyword>
<comment type="cofactor">
    <cofactor evidence="1">
        <name>Mn(2+)</name>
        <dbReference type="ChEBI" id="CHEBI:29035"/>
    </cofactor>
</comment>
<dbReference type="EC" id="2.4.1.266" evidence="7"/>
<dbReference type="NCBIfam" id="NF010496">
    <property type="entry name" value="PRK13915.1"/>
    <property type="match status" value="1"/>
</dbReference>
<keyword evidence="4" id="KW-0328">Glycosyltransferase</keyword>
<evidence type="ECO:0000256" key="7">
    <source>
        <dbReference type="ARBA" id="ARBA00039022"/>
    </source>
</evidence>
<dbReference type="InterPro" id="IPR029044">
    <property type="entry name" value="Nucleotide-diphossugar_trans"/>
</dbReference>
<dbReference type="Gene3D" id="3.90.550.10">
    <property type="entry name" value="Spore Coat Polysaccharide Biosynthesis Protein SpsA, Chain A"/>
    <property type="match status" value="1"/>
</dbReference>
<dbReference type="InterPro" id="IPR001173">
    <property type="entry name" value="Glyco_trans_2-like"/>
</dbReference>
<dbReference type="PANTHER" id="PTHR48090:SF10">
    <property type="entry name" value="GLUCOSYL-3-PHOSPHOGLYCERATE SYNTHASE"/>
    <property type="match status" value="1"/>
</dbReference>
<comment type="catalytic activity">
    <reaction evidence="9">
        <text>(2R)-3-phosphoglycerate + UDP-alpha-D-glucose = (2R)-2-O-(alpha-D-glucopyranosyl)-3-phospho-glycerate + UDP + H(+)</text>
        <dbReference type="Rhea" id="RHEA:31319"/>
        <dbReference type="ChEBI" id="CHEBI:15378"/>
        <dbReference type="ChEBI" id="CHEBI:58223"/>
        <dbReference type="ChEBI" id="CHEBI:58272"/>
        <dbReference type="ChEBI" id="CHEBI:58885"/>
        <dbReference type="ChEBI" id="CHEBI:62600"/>
        <dbReference type="EC" id="2.4.1.266"/>
    </reaction>
    <physiologicalReaction direction="left-to-right" evidence="9">
        <dbReference type="Rhea" id="RHEA:31320"/>
    </physiologicalReaction>
</comment>